<dbReference type="Proteomes" id="UP000326169">
    <property type="component" value="Unassembled WGS sequence"/>
</dbReference>
<proteinExistence type="inferred from homology"/>
<evidence type="ECO:0000313" key="5">
    <source>
        <dbReference type="Proteomes" id="UP000326169"/>
    </source>
</evidence>
<dbReference type="RefSeq" id="WP_006616799.1">
    <property type="nucleotide sequence ID" value="NZ_BIMW01000128.1"/>
</dbReference>
<evidence type="ECO:0000256" key="2">
    <source>
        <dbReference type="RuleBase" id="RU003749"/>
    </source>
</evidence>
<dbReference type="Gene3D" id="3.30.750.24">
    <property type="entry name" value="STAS domain"/>
    <property type="match status" value="1"/>
</dbReference>
<dbReference type="InterPro" id="IPR003658">
    <property type="entry name" value="Anti-sigma_ant"/>
</dbReference>
<dbReference type="PANTHER" id="PTHR33495">
    <property type="entry name" value="ANTI-SIGMA FACTOR ANTAGONIST TM_1081-RELATED-RELATED"/>
    <property type="match status" value="1"/>
</dbReference>
<dbReference type="NCBIfam" id="TIGR00377">
    <property type="entry name" value="ant_ant_sig"/>
    <property type="match status" value="1"/>
</dbReference>
<evidence type="ECO:0000313" key="4">
    <source>
        <dbReference type="EMBL" id="GCE95389.1"/>
    </source>
</evidence>
<dbReference type="EMBL" id="BIMW01000128">
    <property type="protein sequence ID" value="GCE95389.1"/>
    <property type="molecule type" value="Genomic_DNA"/>
</dbReference>
<organism evidence="4 5">
    <name type="scientific">Limnospira platensis NIES-46</name>
    <dbReference type="NCBI Taxonomy" id="1236695"/>
    <lineage>
        <taxon>Bacteria</taxon>
        <taxon>Bacillati</taxon>
        <taxon>Cyanobacteriota</taxon>
        <taxon>Cyanophyceae</taxon>
        <taxon>Oscillatoriophycideae</taxon>
        <taxon>Oscillatoriales</taxon>
        <taxon>Sirenicapillariaceae</taxon>
        <taxon>Limnospira</taxon>
    </lineage>
</organism>
<keyword evidence="5" id="KW-1185">Reference proteome</keyword>
<evidence type="ECO:0000256" key="1">
    <source>
        <dbReference type="ARBA" id="ARBA00009013"/>
    </source>
</evidence>
<feature type="domain" description="STAS" evidence="3">
    <location>
        <begin position="2"/>
        <end position="116"/>
    </location>
</feature>
<dbReference type="InterPro" id="IPR036513">
    <property type="entry name" value="STAS_dom_sf"/>
</dbReference>
<sequence length="116" mass="13114">MLQSQKNMSSDVQILQPQGILDATKASQFRQDISRLVEKGAKTILIDFQDVTFMDSSGLGALVLALKTVRAADSKLVICSINEQIRILFELTSMDRVFQPIFENRQEFEKKQSYLG</sequence>
<evidence type="ECO:0000259" key="3">
    <source>
        <dbReference type="PROSITE" id="PS50801"/>
    </source>
</evidence>
<comment type="caution">
    <text evidence="4">The sequence shown here is derived from an EMBL/GenBank/DDBJ whole genome shotgun (WGS) entry which is preliminary data.</text>
</comment>
<dbReference type="InterPro" id="IPR002645">
    <property type="entry name" value="STAS_dom"/>
</dbReference>
<dbReference type="SUPFAM" id="SSF52091">
    <property type="entry name" value="SpoIIaa-like"/>
    <property type="match status" value="1"/>
</dbReference>
<dbReference type="GeneID" id="301684234"/>
<name>A0A5M3TD24_LIMPL</name>
<reference evidence="4 5" key="1">
    <citation type="journal article" date="2019" name="J Genomics">
        <title>The Draft Genome of a Hydrogen-producing Cyanobacterium, Arthrospira platensis NIES-46.</title>
        <authorList>
            <person name="Suzuki S."/>
            <person name="Yamaguchi H."/>
            <person name="Kawachi M."/>
        </authorList>
    </citation>
    <scope>NUCLEOTIDE SEQUENCE [LARGE SCALE GENOMIC DNA]</scope>
    <source>
        <strain evidence="4 5">NIES-46</strain>
    </source>
</reference>
<accession>A0A5M3TD24</accession>
<dbReference type="Pfam" id="PF01740">
    <property type="entry name" value="STAS"/>
    <property type="match status" value="1"/>
</dbReference>
<dbReference type="PROSITE" id="PS50801">
    <property type="entry name" value="STAS"/>
    <property type="match status" value="1"/>
</dbReference>
<dbReference type="PANTHER" id="PTHR33495:SF2">
    <property type="entry name" value="ANTI-SIGMA FACTOR ANTAGONIST TM_1081-RELATED"/>
    <property type="match status" value="1"/>
</dbReference>
<gene>
    <name evidence="4" type="ORF">NIES46_34520</name>
</gene>
<protein>
    <recommendedName>
        <fullName evidence="2">Anti-sigma factor antagonist</fullName>
    </recommendedName>
</protein>
<dbReference type="CDD" id="cd07043">
    <property type="entry name" value="STAS_anti-anti-sigma_factors"/>
    <property type="match status" value="1"/>
</dbReference>
<comment type="similarity">
    <text evidence="1 2">Belongs to the anti-sigma-factor antagonist family.</text>
</comment>